<dbReference type="SFLD" id="SFLDS00019">
    <property type="entry name" value="Glutathione_Transferase_(cytos"/>
    <property type="match status" value="1"/>
</dbReference>
<dbReference type="SFLD" id="SFLDG00358">
    <property type="entry name" value="Main_(cytGST)"/>
    <property type="match status" value="1"/>
</dbReference>
<dbReference type="InterPro" id="IPR004045">
    <property type="entry name" value="Glutathione_S-Trfase_N"/>
</dbReference>
<evidence type="ECO:0000259" key="3">
    <source>
        <dbReference type="PROSITE" id="PS50405"/>
    </source>
</evidence>
<comment type="caution">
    <text evidence="4">The sequence shown here is derived from an EMBL/GenBank/DDBJ whole genome shotgun (WGS) entry which is preliminary data.</text>
</comment>
<dbReference type="PANTHER" id="PTHR44051:SF8">
    <property type="entry name" value="GLUTATHIONE S-TRANSFERASE GSTA"/>
    <property type="match status" value="1"/>
</dbReference>
<dbReference type="SUPFAM" id="SSF52833">
    <property type="entry name" value="Thioredoxin-like"/>
    <property type="match status" value="1"/>
</dbReference>
<feature type="domain" description="GST N-terminal" evidence="2">
    <location>
        <begin position="62"/>
        <end position="149"/>
    </location>
</feature>
<dbReference type="EMBL" id="CAXAMM010041017">
    <property type="protein sequence ID" value="CAK9096780.1"/>
    <property type="molecule type" value="Genomic_DNA"/>
</dbReference>
<feature type="non-terminal residue" evidence="4">
    <location>
        <position position="1"/>
    </location>
</feature>
<dbReference type="Proteomes" id="UP001642464">
    <property type="component" value="Unassembled WGS sequence"/>
</dbReference>
<dbReference type="Gene3D" id="1.20.1050.10">
    <property type="match status" value="1"/>
</dbReference>
<reference evidence="4 5" key="1">
    <citation type="submission" date="2024-02" db="EMBL/GenBank/DDBJ databases">
        <authorList>
            <person name="Chen Y."/>
            <person name="Shah S."/>
            <person name="Dougan E. K."/>
            <person name="Thang M."/>
            <person name="Chan C."/>
        </authorList>
    </citation>
    <scope>NUCLEOTIDE SEQUENCE [LARGE SCALE GENOMIC DNA]</scope>
</reference>
<comment type="similarity">
    <text evidence="1">Belongs to the GST superfamily.</text>
</comment>
<proteinExistence type="inferred from homology"/>
<sequence length="314" mass="34684">STILQLGSPWATRVPMADAQRPHWVPPSHIEDLYNRTDGNQFAGINQPTAGPRYEAELPKGSAPLQLYSLATPNGWKIGILLEELGVSYDAHVVNIGVGEQFSSGFVGANPNSKIPALIDHEGPDGSPMAIMESVAMMLYLAEKCQAFYPSNPRERCECLQWLFWQVGGQGPMTGNFGHFKVYAPSHEVDARNYGVARYGMEVQRLCSVLDRHLAGHGDFSGDTKKPGTSSRAYLVGDQYSIADMACFPWAYMLWGKGYNRPDQPDAKDFLGLEKYVHLKAWVDRIAARPAVQRGIRVCAGSPKPWLKKDSSKL</sequence>
<gene>
    <name evidence="4" type="ORF">SCF082_LOCUS45416</name>
</gene>
<evidence type="ECO:0000256" key="1">
    <source>
        <dbReference type="ARBA" id="ARBA00007409"/>
    </source>
</evidence>
<accession>A0ABP0R854</accession>
<dbReference type="CDD" id="cd03048">
    <property type="entry name" value="GST_N_Ure2p_like"/>
    <property type="match status" value="1"/>
</dbReference>
<dbReference type="SUPFAM" id="SSF47616">
    <property type="entry name" value="GST C-terminal domain-like"/>
    <property type="match status" value="1"/>
</dbReference>
<evidence type="ECO:0000313" key="5">
    <source>
        <dbReference type="Proteomes" id="UP001642464"/>
    </source>
</evidence>
<dbReference type="Pfam" id="PF13409">
    <property type="entry name" value="GST_N_2"/>
    <property type="match status" value="1"/>
</dbReference>
<dbReference type="InterPro" id="IPR010987">
    <property type="entry name" value="Glutathione-S-Trfase_C-like"/>
</dbReference>
<dbReference type="PANTHER" id="PTHR44051">
    <property type="entry name" value="GLUTATHIONE S-TRANSFERASE-RELATED"/>
    <property type="match status" value="1"/>
</dbReference>
<evidence type="ECO:0000259" key="2">
    <source>
        <dbReference type="PROSITE" id="PS50404"/>
    </source>
</evidence>
<dbReference type="Gene3D" id="3.40.30.10">
    <property type="entry name" value="Glutaredoxin"/>
    <property type="match status" value="1"/>
</dbReference>
<dbReference type="InterPro" id="IPR036282">
    <property type="entry name" value="Glutathione-S-Trfase_C_sf"/>
</dbReference>
<dbReference type="PROSITE" id="PS50404">
    <property type="entry name" value="GST_NTER"/>
    <property type="match status" value="1"/>
</dbReference>
<dbReference type="InterPro" id="IPR040079">
    <property type="entry name" value="Glutathione_S-Trfase"/>
</dbReference>
<feature type="domain" description="GST C-terminal" evidence="3">
    <location>
        <begin position="152"/>
        <end position="311"/>
    </location>
</feature>
<dbReference type="Pfam" id="PF00043">
    <property type="entry name" value="GST_C"/>
    <property type="match status" value="1"/>
</dbReference>
<keyword evidence="5" id="KW-1185">Reference proteome</keyword>
<dbReference type="InterPro" id="IPR004046">
    <property type="entry name" value="GST_C"/>
</dbReference>
<dbReference type="PROSITE" id="PS50405">
    <property type="entry name" value="GST_CTER"/>
    <property type="match status" value="1"/>
</dbReference>
<protein>
    <submittedName>
        <fullName evidence="4">Disulfide-bond oxidoreductase YghU (GSH-dependent disulfide-bond oxidoreductase YghU) (GST N2-2) (Organic hydroperoxidase)</fullName>
    </submittedName>
</protein>
<organism evidence="4 5">
    <name type="scientific">Durusdinium trenchii</name>
    <dbReference type="NCBI Taxonomy" id="1381693"/>
    <lineage>
        <taxon>Eukaryota</taxon>
        <taxon>Sar</taxon>
        <taxon>Alveolata</taxon>
        <taxon>Dinophyceae</taxon>
        <taxon>Suessiales</taxon>
        <taxon>Symbiodiniaceae</taxon>
        <taxon>Durusdinium</taxon>
    </lineage>
</organism>
<evidence type="ECO:0000313" key="4">
    <source>
        <dbReference type="EMBL" id="CAK9096780.1"/>
    </source>
</evidence>
<dbReference type="InterPro" id="IPR036249">
    <property type="entry name" value="Thioredoxin-like_sf"/>
</dbReference>
<name>A0ABP0R854_9DINO</name>